<evidence type="ECO:0000313" key="2">
    <source>
        <dbReference type="Proteomes" id="UP000789739"/>
    </source>
</evidence>
<keyword evidence="2" id="KW-1185">Reference proteome</keyword>
<accession>A0A9N9F5U4</accession>
<organism evidence="1 2">
    <name type="scientific">Paraglomus brasilianum</name>
    <dbReference type="NCBI Taxonomy" id="144538"/>
    <lineage>
        <taxon>Eukaryota</taxon>
        <taxon>Fungi</taxon>
        <taxon>Fungi incertae sedis</taxon>
        <taxon>Mucoromycota</taxon>
        <taxon>Glomeromycotina</taxon>
        <taxon>Glomeromycetes</taxon>
        <taxon>Paraglomerales</taxon>
        <taxon>Paraglomeraceae</taxon>
        <taxon>Paraglomus</taxon>
    </lineage>
</organism>
<reference evidence="1" key="1">
    <citation type="submission" date="2021-06" db="EMBL/GenBank/DDBJ databases">
        <authorList>
            <person name="Kallberg Y."/>
            <person name="Tangrot J."/>
            <person name="Rosling A."/>
        </authorList>
    </citation>
    <scope>NUCLEOTIDE SEQUENCE</scope>
    <source>
        <strain evidence="1">BR232B</strain>
    </source>
</reference>
<dbReference type="AlphaFoldDB" id="A0A9N9F5U4"/>
<evidence type="ECO:0000313" key="1">
    <source>
        <dbReference type="EMBL" id="CAG8511153.1"/>
    </source>
</evidence>
<dbReference type="EMBL" id="CAJVPI010000270">
    <property type="protein sequence ID" value="CAG8511153.1"/>
    <property type="molecule type" value="Genomic_DNA"/>
</dbReference>
<name>A0A9N9F5U4_9GLOM</name>
<comment type="caution">
    <text evidence="1">The sequence shown here is derived from an EMBL/GenBank/DDBJ whole genome shotgun (WGS) entry which is preliminary data.</text>
</comment>
<protein>
    <submittedName>
        <fullName evidence="1">4699_t:CDS:1</fullName>
    </submittedName>
</protein>
<gene>
    <name evidence="1" type="ORF">PBRASI_LOCUS3119</name>
</gene>
<proteinExistence type="predicted"/>
<sequence>MAQVYVFPLANALVMEEVTGQASVLRTQQTLNAVINVPAYQTCHQVVSGEIGNLFAMVISRVGYVLDLPIFFVVFTRINRNNLLHLPVVVRAFATAD</sequence>
<dbReference type="Proteomes" id="UP000789739">
    <property type="component" value="Unassembled WGS sequence"/>
</dbReference>